<dbReference type="AlphaFoldDB" id="A0A4Z1J1M1"/>
<evidence type="ECO:0000313" key="3">
    <source>
        <dbReference type="Proteomes" id="UP000297229"/>
    </source>
</evidence>
<feature type="region of interest" description="Disordered" evidence="1">
    <location>
        <begin position="1"/>
        <end position="20"/>
    </location>
</feature>
<name>A0A4Z1J1M1_9HELO</name>
<dbReference type="Proteomes" id="UP000297229">
    <property type="component" value="Unassembled WGS sequence"/>
</dbReference>
<gene>
    <name evidence="2" type="ORF">BELL_0883g00040</name>
</gene>
<comment type="caution">
    <text evidence="2">The sequence shown here is derived from an EMBL/GenBank/DDBJ whole genome shotgun (WGS) entry which is preliminary data.</text>
</comment>
<keyword evidence="3" id="KW-1185">Reference proteome</keyword>
<proteinExistence type="predicted"/>
<dbReference type="OrthoDB" id="3524864at2759"/>
<reference evidence="2 3" key="1">
    <citation type="submission" date="2017-12" db="EMBL/GenBank/DDBJ databases">
        <title>Comparative genomics of Botrytis spp.</title>
        <authorList>
            <person name="Valero-Jimenez C.A."/>
            <person name="Tapia P."/>
            <person name="Veloso J."/>
            <person name="Silva-Moreno E."/>
            <person name="Staats M."/>
            <person name="Valdes J.H."/>
            <person name="Van Kan J.A.L."/>
        </authorList>
    </citation>
    <scope>NUCLEOTIDE SEQUENCE [LARGE SCALE GENOMIC DNA]</scope>
    <source>
        <strain evidence="2 3">Be9601</strain>
    </source>
</reference>
<dbReference type="EMBL" id="PQXM01000881">
    <property type="protein sequence ID" value="TGO67559.1"/>
    <property type="molecule type" value="Genomic_DNA"/>
</dbReference>
<evidence type="ECO:0000256" key="1">
    <source>
        <dbReference type="SAM" id="MobiDB-lite"/>
    </source>
</evidence>
<protein>
    <submittedName>
        <fullName evidence="2">Uncharacterized protein</fullName>
    </submittedName>
</protein>
<evidence type="ECO:0000313" key="2">
    <source>
        <dbReference type="EMBL" id="TGO67559.1"/>
    </source>
</evidence>
<organism evidence="2 3">
    <name type="scientific">Botrytis elliptica</name>
    <dbReference type="NCBI Taxonomy" id="278938"/>
    <lineage>
        <taxon>Eukaryota</taxon>
        <taxon>Fungi</taxon>
        <taxon>Dikarya</taxon>
        <taxon>Ascomycota</taxon>
        <taxon>Pezizomycotina</taxon>
        <taxon>Leotiomycetes</taxon>
        <taxon>Helotiales</taxon>
        <taxon>Sclerotiniaceae</taxon>
        <taxon>Botrytis</taxon>
    </lineage>
</organism>
<feature type="compositionally biased region" description="Polar residues" evidence="1">
    <location>
        <begin position="125"/>
        <end position="136"/>
    </location>
</feature>
<accession>A0A4Z1J1M1</accession>
<feature type="region of interest" description="Disordered" evidence="1">
    <location>
        <begin position="116"/>
        <end position="140"/>
    </location>
</feature>
<sequence length="251" mass="29371">MNTSIPPPLRSKLGGKRDWTLKPRQDLTPAVIGSQEPNKMRIALLSVTEAGLGREVYYDRGYGNGEPFDWNDESDIFLLNDWRREKIRKYTPRDMEQIERTMDVRNQGIENKVVKKPSAPKVTVEQPQKPQIAQKETSTRIREPVDSNRNIDDEFITMVASSKEMEKFRAQKRRAARHVTPRLANGRRQHPSSRQGPIEFLPVDLDRLRTLTPKQQRRDQNTHVKNWFVIFEMIEKSFDLPSREIGVEYNF</sequence>